<keyword evidence="1" id="KW-1133">Transmembrane helix</keyword>
<feature type="transmembrane region" description="Helical" evidence="1">
    <location>
        <begin position="54"/>
        <end position="74"/>
    </location>
</feature>
<evidence type="ECO:0000313" key="3">
    <source>
        <dbReference type="Proteomes" id="UP000428260"/>
    </source>
</evidence>
<keyword evidence="1" id="KW-0812">Transmembrane</keyword>
<feature type="transmembrane region" description="Helical" evidence="1">
    <location>
        <begin position="6"/>
        <end position="27"/>
    </location>
</feature>
<evidence type="ECO:0000313" key="2">
    <source>
        <dbReference type="EMBL" id="QGY42339.1"/>
    </source>
</evidence>
<name>A0A6I6JME4_9BACT</name>
<proteinExistence type="predicted"/>
<sequence length="134" mass="15415">MSIIIGIFFILHGLVHFLYFGQSTRFFKLQPHMQWPDNSWLFAPFFGKKAVRVFAGNFCIFAGIGFIVSAITVFARHSNWYFLAVGSAVFSSFLYLVFWNGKYEKLNDQGAIAIAINFFIAIGILIFHWPQLNF</sequence>
<dbReference type="KEGG" id="mcos:GM418_01310"/>
<dbReference type="RefSeq" id="WP_158862400.1">
    <property type="nucleotide sequence ID" value="NZ_CP046401.1"/>
</dbReference>
<evidence type="ECO:0000256" key="1">
    <source>
        <dbReference type="SAM" id="Phobius"/>
    </source>
</evidence>
<gene>
    <name evidence="2" type="ORF">GM418_01310</name>
</gene>
<dbReference type="AlphaFoldDB" id="A0A6I6JME4"/>
<reference evidence="2 3" key="1">
    <citation type="submission" date="2019-11" db="EMBL/GenBank/DDBJ databases">
        <authorList>
            <person name="Zheng R.K."/>
            <person name="Sun C.M."/>
        </authorList>
    </citation>
    <scope>NUCLEOTIDE SEQUENCE [LARGE SCALE GENOMIC DNA]</scope>
    <source>
        <strain evidence="2 3">WC007</strain>
    </source>
</reference>
<protein>
    <submittedName>
        <fullName evidence="2">Uncharacterized protein</fullName>
    </submittedName>
</protein>
<keyword evidence="1" id="KW-0472">Membrane</keyword>
<organism evidence="2 3">
    <name type="scientific">Maribellus comscasis</name>
    <dbReference type="NCBI Taxonomy" id="2681766"/>
    <lineage>
        <taxon>Bacteria</taxon>
        <taxon>Pseudomonadati</taxon>
        <taxon>Bacteroidota</taxon>
        <taxon>Bacteroidia</taxon>
        <taxon>Marinilabiliales</taxon>
        <taxon>Prolixibacteraceae</taxon>
        <taxon>Maribellus</taxon>
    </lineage>
</organism>
<feature type="transmembrane region" description="Helical" evidence="1">
    <location>
        <begin position="110"/>
        <end position="129"/>
    </location>
</feature>
<dbReference type="Proteomes" id="UP000428260">
    <property type="component" value="Chromosome"/>
</dbReference>
<dbReference type="EMBL" id="CP046401">
    <property type="protein sequence ID" value="QGY42339.1"/>
    <property type="molecule type" value="Genomic_DNA"/>
</dbReference>
<accession>A0A6I6JME4</accession>
<keyword evidence="3" id="KW-1185">Reference proteome</keyword>
<feature type="transmembrane region" description="Helical" evidence="1">
    <location>
        <begin position="80"/>
        <end position="98"/>
    </location>
</feature>